<proteinExistence type="predicted"/>
<dbReference type="Pfam" id="PF03370">
    <property type="entry name" value="CBM_21"/>
    <property type="match status" value="1"/>
</dbReference>
<dbReference type="InParanoid" id="A7TNL3"/>
<dbReference type="RefSeq" id="XP_001643988.1">
    <property type="nucleotide sequence ID" value="XM_001643938.1"/>
</dbReference>
<dbReference type="PANTHER" id="PTHR12307">
    <property type="entry name" value="PROTEIN PHOSPHATASE 1 REGULATORY SUBUNIT"/>
    <property type="match status" value="1"/>
</dbReference>
<feature type="domain" description="CBM21" evidence="1">
    <location>
        <begin position="287"/>
        <end position="409"/>
    </location>
</feature>
<dbReference type="HOGENOM" id="CLU_017894_0_0_1"/>
<dbReference type="GO" id="GO:2001069">
    <property type="term" value="F:glycogen binding"/>
    <property type="evidence" value="ECO:0007669"/>
    <property type="project" value="TreeGrafter"/>
</dbReference>
<dbReference type="PANTHER" id="PTHR12307:SF36">
    <property type="entry name" value="GLYCOGEN-BINDING SUBUNIT 76A"/>
    <property type="match status" value="1"/>
</dbReference>
<dbReference type="GO" id="GO:0008157">
    <property type="term" value="F:protein phosphatase 1 binding"/>
    <property type="evidence" value="ECO:0007669"/>
    <property type="project" value="TreeGrafter"/>
</dbReference>
<protein>
    <recommendedName>
        <fullName evidence="1">CBM21 domain-containing protein</fullName>
    </recommendedName>
</protein>
<dbReference type="KEGG" id="vpo:Kpol_1070p12"/>
<dbReference type="OMA" id="WITYHET"/>
<name>A7TNL3_VANPO</name>
<dbReference type="GeneID" id="5544280"/>
<evidence type="ECO:0000313" key="3">
    <source>
        <dbReference type="Proteomes" id="UP000000267"/>
    </source>
</evidence>
<gene>
    <name evidence="2" type="ORF">Kpol_1070p12</name>
</gene>
<dbReference type="InterPro" id="IPR005036">
    <property type="entry name" value="CBM21_dom"/>
</dbReference>
<dbReference type="EMBL" id="DS480432">
    <property type="protein sequence ID" value="EDO16130.1"/>
    <property type="molecule type" value="Genomic_DNA"/>
</dbReference>
<dbReference type="PhylomeDB" id="A7TNL3"/>
<dbReference type="AlphaFoldDB" id="A7TNL3"/>
<keyword evidence="3" id="KW-1185">Reference proteome</keyword>
<dbReference type="Proteomes" id="UP000000267">
    <property type="component" value="Unassembled WGS sequence"/>
</dbReference>
<evidence type="ECO:0000313" key="2">
    <source>
        <dbReference type="EMBL" id="EDO16130.1"/>
    </source>
</evidence>
<dbReference type="InterPro" id="IPR050782">
    <property type="entry name" value="PP1_regulatory_subunit_3"/>
</dbReference>
<accession>A7TNL3</accession>
<dbReference type="Gene3D" id="2.60.40.2440">
    <property type="entry name" value="Carbohydrate binding type-21 domain"/>
    <property type="match status" value="1"/>
</dbReference>
<dbReference type="GO" id="GO:0005977">
    <property type="term" value="P:glycogen metabolic process"/>
    <property type="evidence" value="ECO:0007669"/>
    <property type="project" value="EnsemblFungi"/>
</dbReference>
<dbReference type="GO" id="GO:0005979">
    <property type="term" value="P:regulation of glycogen biosynthetic process"/>
    <property type="evidence" value="ECO:0007669"/>
    <property type="project" value="TreeGrafter"/>
</dbReference>
<dbReference type="STRING" id="436907.A7TNL3"/>
<organism evidence="3">
    <name type="scientific">Vanderwaltozyma polyspora (strain ATCC 22028 / DSM 70294 / BCRC 21397 / CBS 2163 / NBRC 10782 / NRRL Y-8283 / UCD 57-17)</name>
    <name type="common">Kluyveromyces polysporus</name>
    <dbReference type="NCBI Taxonomy" id="436907"/>
    <lineage>
        <taxon>Eukaryota</taxon>
        <taxon>Fungi</taxon>
        <taxon>Dikarya</taxon>
        <taxon>Ascomycota</taxon>
        <taxon>Saccharomycotina</taxon>
        <taxon>Saccharomycetes</taxon>
        <taxon>Saccharomycetales</taxon>
        <taxon>Saccharomycetaceae</taxon>
        <taxon>Vanderwaltozyma</taxon>
    </lineage>
</organism>
<dbReference type="eggNOG" id="KOG3986">
    <property type="taxonomic scope" value="Eukaryota"/>
</dbReference>
<evidence type="ECO:0000259" key="1">
    <source>
        <dbReference type="PROSITE" id="PS51159"/>
    </source>
</evidence>
<dbReference type="PROSITE" id="PS51159">
    <property type="entry name" value="CBM21"/>
    <property type="match status" value="1"/>
</dbReference>
<reference evidence="2 3" key="1">
    <citation type="journal article" date="2007" name="Proc. Natl. Acad. Sci. U.S.A.">
        <title>Independent sorting-out of thousands of duplicated gene pairs in two yeast species descended from a whole-genome duplication.</title>
        <authorList>
            <person name="Scannell D.R."/>
            <person name="Frank A.C."/>
            <person name="Conant G.C."/>
            <person name="Byrne K.P."/>
            <person name="Woolfit M."/>
            <person name="Wolfe K.H."/>
        </authorList>
    </citation>
    <scope>NUCLEOTIDE SEQUENCE [LARGE SCALE GENOMIC DNA]</scope>
    <source>
        <strain evidence="3">ATCC 22028 / DSM 70294 / BCRC 21397 / CBS 2163 / NBRC 10782 / NRRL Y-8283 / UCD 57-17</strain>
    </source>
</reference>
<dbReference type="GO" id="GO:0000164">
    <property type="term" value="C:protein phosphatase type 1 complex"/>
    <property type="evidence" value="ECO:0007669"/>
    <property type="project" value="EnsemblFungi"/>
</dbReference>
<dbReference type="InterPro" id="IPR038175">
    <property type="entry name" value="CBM21_dom_sf"/>
</dbReference>
<sequence length="412" mass="48199">MYIKAENKKKGFIDRKSEEVHEGEVPNSIQYLHKPQRVKSFHSCYKRTDADELERNTNLNKKIWDYKMEETEVRRIETPELEPLKIDTSSNSLVTDFEGFEPEPIYKKSGELVKPSLKYRSKSVPSTPNLSSLAQEEERESLRLPLMRSKSVHFDQATPITYFHKDESPLDIMVQNVEMLELNEDNHNELRIVDAGGQVIDDSVNNEKDLKTKMMVDASKRLRKTRMQAELVNKIKKAREEESKKSRVVERGRATFSTGEELTLGKANFATLETINGPSRLKVNIFIKLANNDPVFLEELTLKRERRGIYLIGRVLVKNFHYQKVVKIRYTWNNWVTYHDMQAQYIGTGDSILPSTNMDMFQFIIETCNLYEDAHNSLEFCIHFVSGVENDNSMREYWDNNNDKNYKVTIRY</sequence>
<dbReference type="OrthoDB" id="1881at2759"/>
<dbReference type="GO" id="GO:0019888">
    <property type="term" value="F:protein phosphatase regulator activity"/>
    <property type="evidence" value="ECO:0007669"/>
    <property type="project" value="EnsemblFungi"/>
</dbReference>